<keyword evidence="1" id="KW-0677">Repeat</keyword>
<evidence type="ECO:0000256" key="2">
    <source>
        <dbReference type="PROSITE-ProRule" id="PRU00708"/>
    </source>
</evidence>
<feature type="repeat" description="PPR" evidence="2">
    <location>
        <begin position="274"/>
        <end position="308"/>
    </location>
</feature>
<dbReference type="EMBL" id="BKCJ010007081">
    <property type="protein sequence ID" value="GEU75435.1"/>
    <property type="molecule type" value="Genomic_DNA"/>
</dbReference>
<protein>
    <recommendedName>
        <fullName evidence="4">Pentatricopeptide repeat-containing protein</fullName>
    </recommendedName>
</protein>
<dbReference type="PANTHER" id="PTHR47931:SF2">
    <property type="entry name" value="OS01G0228400 PROTEIN"/>
    <property type="match status" value="1"/>
</dbReference>
<sequence>MGVKGCTIIAIIYDFGVTAGEPFPPLLYDVLEQSLLFYNMLKTHARRTRFPKLPKPYLPVPSNEKIVVWCLTQLSKAVIPYGKEFEFISGKLFYSAKALAFNNVQTRDETEHGGSNDENHEPDFPNSGSFYDTLDSCQEWGVHAETMYSTDYRMFHFCIAHSEHNWKEANEGAFEEPMGRENLQKLWQKYKVDIALYRHVYNYERTCPIYQTLKLMDEFGVKPDSGIEPDIHSFSILAKGNVRAGEPEKSKSLLQVMKASKGFRSNGKIGISPNLKTFETLIWGYGEAKQPWKAKELLQVMEEKGIVSTKDTVELVAEAWCGIGVTNDAKRIMDHVDEHNEAKYTKSNDNYTANDIDDSGMMKDESLENVINEENGSPTIKSRSRIIVKRSKFSPESYKSTTRKSILMAHTCRLEKKPSQCFTVHVSLKICLLIQNYIRYCKA</sequence>
<evidence type="ECO:0008006" key="4">
    <source>
        <dbReference type="Google" id="ProtNLM"/>
    </source>
</evidence>
<evidence type="ECO:0000313" key="3">
    <source>
        <dbReference type="EMBL" id="GEU75435.1"/>
    </source>
</evidence>
<proteinExistence type="predicted"/>
<dbReference type="PANTHER" id="PTHR47931">
    <property type="entry name" value="OS01G0228400 PROTEIN"/>
    <property type="match status" value="1"/>
</dbReference>
<gene>
    <name evidence="3" type="ORF">Tci_047413</name>
</gene>
<name>A0A6L2MSU7_TANCI</name>
<evidence type="ECO:0000256" key="1">
    <source>
        <dbReference type="ARBA" id="ARBA00022737"/>
    </source>
</evidence>
<dbReference type="InterPro" id="IPR002885">
    <property type="entry name" value="PPR_rpt"/>
</dbReference>
<accession>A0A6L2MSU7</accession>
<reference evidence="3" key="1">
    <citation type="journal article" date="2019" name="Sci. Rep.">
        <title>Draft genome of Tanacetum cinerariifolium, the natural source of mosquito coil.</title>
        <authorList>
            <person name="Yamashiro T."/>
            <person name="Shiraishi A."/>
            <person name="Satake H."/>
            <person name="Nakayama K."/>
        </authorList>
    </citation>
    <scope>NUCLEOTIDE SEQUENCE</scope>
</reference>
<organism evidence="3">
    <name type="scientific">Tanacetum cinerariifolium</name>
    <name type="common">Dalmatian daisy</name>
    <name type="synonym">Chrysanthemum cinerariifolium</name>
    <dbReference type="NCBI Taxonomy" id="118510"/>
    <lineage>
        <taxon>Eukaryota</taxon>
        <taxon>Viridiplantae</taxon>
        <taxon>Streptophyta</taxon>
        <taxon>Embryophyta</taxon>
        <taxon>Tracheophyta</taxon>
        <taxon>Spermatophyta</taxon>
        <taxon>Magnoliopsida</taxon>
        <taxon>eudicotyledons</taxon>
        <taxon>Gunneridae</taxon>
        <taxon>Pentapetalae</taxon>
        <taxon>asterids</taxon>
        <taxon>campanulids</taxon>
        <taxon>Asterales</taxon>
        <taxon>Asteraceae</taxon>
        <taxon>Asteroideae</taxon>
        <taxon>Anthemideae</taxon>
        <taxon>Anthemidinae</taxon>
        <taxon>Tanacetum</taxon>
    </lineage>
</organism>
<dbReference type="InterPro" id="IPR011990">
    <property type="entry name" value="TPR-like_helical_dom_sf"/>
</dbReference>
<comment type="caution">
    <text evidence="3">The sequence shown here is derived from an EMBL/GenBank/DDBJ whole genome shotgun (WGS) entry which is preliminary data.</text>
</comment>
<dbReference type="Pfam" id="PF01535">
    <property type="entry name" value="PPR"/>
    <property type="match status" value="2"/>
</dbReference>
<dbReference type="PROSITE" id="PS51375">
    <property type="entry name" value="PPR"/>
    <property type="match status" value="1"/>
</dbReference>
<dbReference type="Gene3D" id="1.25.40.10">
    <property type="entry name" value="Tetratricopeptide repeat domain"/>
    <property type="match status" value="1"/>
</dbReference>
<dbReference type="AlphaFoldDB" id="A0A6L2MSU7"/>